<protein>
    <submittedName>
        <fullName evidence="2">Uncharacterized protein</fullName>
    </submittedName>
</protein>
<keyword evidence="1" id="KW-0812">Transmembrane</keyword>
<keyword evidence="3" id="KW-1185">Reference proteome</keyword>
<organism evidence="2 3">
    <name type="scientific">Ectorhizobium quercum</name>
    <dbReference type="NCBI Taxonomy" id="2965071"/>
    <lineage>
        <taxon>Bacteria</taxon>
        <taxon>Pseudomonadati</taxon>
        <taxon>Pseudomonadota</taxon>
        <taxon>Alphaproteobacteria</taxon>
        <taxon>Hyphomicrobiales</taxon>
        <taxon>Rhizobiaceae</taxon>
        <taxon>Ectorhizobium</taxon>
    </lineage>
</organism>
<evidence type="ECO:0000256" key="1">
    <source>
        <dbReference type="SAM" id="Phobius"/>
    </source>
</evidence>
<dbReference type="Proteomes" id="UP001208771">
    <property type="component" value="Unassembled WGS sequence"/>
</dbReference>
<keyword evidence="1" id="KW-1133">Transmembrane helix</keyword>
<dbReference type="EMBL" id="JANFPI010000004">
    <property type="protein sequence ID" value="MCX8998096.1"/>
    <property type="molecule type" value="Genomic_DNA"/>
</dbReference>
<accession>A0AAE3N0V9</accession>
<evidence type="ECO:0000313" key="3">
    <source>
        <dbReference type="Proteomes" id="UP001208771"/>
    </source>
</evidence>
<name>A0AAE3N0V9_9HYPH</name>
<gene>
    <name evidence="2" type="ORF">NOF55_13375</name>
</gene>
<feature type="transmembrane region" description="Helical" evidence="1">
    <location>
        <begin position="23"/>
        <end position="41"/>
    </location>
</feature>
<dbReference type="RefSeq" id="WP_306411884.1">
    <property type="nucleotide sequence ID" value="NZ_JANFPI010000004.1"/>
</dbReference>
<reference evidence="2" key="1">
    <citation type="submission" date="2022-07" db="EMBL/GenBank/DDBJ databases">
        <title>Ectorhizobium quercum gen.nov., sp. nov.</title>
        <authorList>
            <person name="Ma T."/>
            <person name="Li Y."/>
        </authorList>
    </citation>
    <scope>NUCLEOTIDE SEQUENCE</scope>
    <source>
        <strain evidence="2">BDR2-2</strain>
    </source>
</reference>
<keyword evidence="1" id="KW-0472">Membrane</keyword>
<dbReference type="AlphaFoldDB" id="A0AAE3N0V9"/>
<evidence type="ECO:0000313" key="2">
    <source>
        <dbReference type="EMBL" id="MCX8998096.1"/>
    </source>
</evidence>
<sequence>MNSAPITTWEGAEAYFTFADKPAVLMLIAVLGILAGGYTLVSMIKHENACYNYTKKKP</sequence>
<comment type="caution">
    <text evidence="2">The sequence shown here is derived from an EMBL/GenBank/DDBJ whole genome shotgun (WGS) entry which is preliminary data.</text>
</comment>
<proteinExistence type="predicted"/>